<dbReference type="InterPro" id="IPR011006">
    <property type="entry name" value="CheY-like_superfamily"/>
</dbReference>
<dbReference type="SUPFAM" id="SSF52172">
    <property type="entry name" value="CheY-like"/>
    <property type="match status" value="1"/>
</dbReference>
<dbReference type="Pfam" id="PF00072">
    <property type="entry name" value="Response_reg"/>
    <property type="match status" value="1"/>
</dbReference>
<evidence type="ECO:0000256" key="1">
    <source>
        <dbReference type="ARBA" id="ARBA00022553"/>
    </source>
</evidence>
<keyword evidence="5" id="KW-1185">Reference proteome</keyword>
<dbReference type="AlphaFoldDB" id="A0A7Z0QQ57"/>
<feature type="domain" description="Response regulatory" evidence="3">
    <location>
        <begin position="14"/>
        <end position="125"/>
    </location>
</feature>
<dbReference type="PANTHER" id="PTHR44591:SF24">
    <property type="entry name" value="PROTEIN-GLUTAMATE METHYLESTERASE_PROTEIN-GLUTAMINE GLUTAMINASE 1"/>
    <property type="match status" value="1"/>
</dbReference>
<protein>
    <submittedName>
        <fullName evidence="4">Response regulator</fullName>
    </submittedName>
</protein>
<organism evidence="4 5">
    <name type="scientific">Luteimonas deserti</name>
    <dbReference type="NCBI Taxonomy" id="2752306"/>
    <lineage>
        <taxon>Bacteria</taxon>
        <taxon>Pseudomonadati</taxon>
        <taxon>Pseudomonadota</taxon>
        <taxon>Gammaproteobacteria</taxon>
        <taxon>Lysobacterales</taxon>
        <taxon>Lysobacteraceae</taxon>
        <taxon>Luteimonas</taxon>
    </lineage>
</organism>
<evidence type="ECO:0000256" key="2">
    <source>
        <dbReference type="PROSITE-ProRule" id="PRU00169"/>
    </source>
</evidence>
<proteinExistence type="predicted"/>
<evidence type="ECO:0000259" key="3">
    <source>
        <dbReference type="PROSITE" id="PS50110"/>
    </source>
</evidence>
<name>A0A7Z0QQ57_9GAMM</name>
<dbReference type="Proteomes" id="UP000589896">
    <property type="component" value="Unassembled WGS sequence"/>
</dbReference>
<evidence type="ECO:0000313" key="4">
    <source>
        <dbReference type="EMBL" id="NYZ61578.1"/>
    </source>
</evidence>
<dbReference type="InterPro" id="IPR001789">
    <property type="entry name" value="Sig_transdc_resp-reg_receiver"/>
</dbReference>
<dbReference type="PANTHER" id="PTHR44591">
    <property type="entry name" value="STRESS RESPONSE REGULATOR PROTEIN 1"/>
    <property type="match status" value="1"/>
</dbReference>
<dbReference type="GO" id="GO:0000160">
    <property type="term" value="P:phosphorelay signal transduction system"/>
    <property type="evidence" value="ECO:0007669"/>
    <property type="project" value="InterPro"/>
</dbReference>
<dbReference type="Gene3D" id="3.40.50.2300">
    <property type="match status" value="1"/>
</dbReference>
<keyword evidence="1 2" id="KW-0597">Phosphoprotein</keyword>
<dbReference type="SMART" id="SM00448">
    <property type="entry name" value="REC"/>
    <property type="match status" value="1"/>
</dbReference>
<dbReference type="RefSeq" id="WP_180543327.1">
    <property type="nucleotide sequence ID" value="NZ_JACCJZ010000004.1"/>
</dbReference>
<evidence type="ECO:0000313" key="5">
    <source>
        <dbReference type="Proteomes" id="UP000589896"/>
    </source>
</evidence>
<dbReference type="PROSITE" id="PS50110">
    <property type="entry name" value="RESPONSE_REGULATORY"/>
    <property type="match status" value="1"/>
</dbReference>
<dbReference type="EMBL" id="JACCJZ010000004">
    <property type="protein sequence ID" value="NYZ61578.1"/>
    <property type="molecule type" value="Genomic_DNA"/>
</dbReference>
<accession>A0A7Z0QQ57</accession>
<comment type="caution">
    <text evidence="4">The sequence shown here is derived from an EMBL/GenBank/DDBJ whole genome shotgun (WGS) entry which is preliminary data.</text>
</comment>
<reference evidence="4 5" key="1">
    <citation type="submission" date="2020-07" db="EMBL/GenBank/DDBJ databases">
        <title>isolation of Luteimonas sp. SJ-16.</title>
        <authorList>
            <person name="Huang X.-X."/>
            <person name="Xu L."/>
            <person name="Sun J.-Q."/>
        </authorList>
    </citation>
    <scope>NUCLEOTIDE SEQUENCE [LARGE SCALE GENOMIC DNA]</scope>
    <source>
        <strain evidence="4 5">SJ-16</strain>
    </source>
</reference>
<feature type="modified residue" description="4-aspartylphosphate" evidence="2">
    <location>
        <position position="65"/>
    </location>
</feature>
<gene>
    <name evidence="4" type="ORF">H0E82_02195</name>
</gene>
<dbReference type="InterPro" id="IPR050595">
    <property type="entry name" value="Bact_response_regulator"/>
</dbReference>
<sequence>MSSPSTESGLAGRHVLVVEDEYLIAGLLAEALVEQAATVVGPASSVERALALVAQADTLDMAVLDVNLRGEDVYPVADVLTARGVPFVLVTGYDRHAIPRRYRDGMVLGKPIELADVVATLRRLVD</sequence>